<dbReference type="InterPro" id="IPR036005">
    <property type="entry name" value="Creatinase/aminopeptidase-like"/>
</dbReference>
<sequence>VVSYYPVLDELGKGIVTQSEHTVMITNSGIEVLTA</sequence>
<proteinExistence type="predicted"/>
<dbReference type="SUPFAM" id="SSF55920">
    <property type="entry name" value="Creatinase/aminopeptidase"/>
    <property type="match status" value="1"/>
</dbReference>
<reference evidence="1" key="1">
    <citation type="submission" date="2018-05" db="EMBL/GenBank/DDBJ databases">
        <authorList>
            <person name="Lanie J.A."/>
            <person name="Ng W.-L."/>
            <person name="Kazmierczak K.M."/>
            <person name="Andrzejewski T.M."/>
            <person name="Davidsen T.M."/>
            <person name="Wayne K.J."/>
            <person name="Tettelin H."/>
            <person name="Glass J.I."/>
            <person name="Rusch D."/>
            <person name="Podicherti R."/>
            <person name="Tsui H.-C.T."/>
            <person name="Winkler M.E."/>
        </authorList>
    </citation>
    <scope>NUCLEOTIDE SEQUENCE</scope>
</reference>
<dbReference type="EMBL" id="UINC01128052">
    <property type="protein sequence ID" value="SVD07566.1"/>
    <property type="molecule type" value="Genomic_DNA"/>
</dbReference>
<dbReference type="AlphaFoldDB" id="A0A382SCH1"/>
<feature type="non-terminal residue" evidence="1">
    <location>
        <position position="1"/>
    </location>
</feature>
<name>A0A382SCH1_9ZZZZ</name>
<accession>A0A382SCH1</accession>
<protein>
    <recommendedName>
        <fullName evidence="2">Peptidase M24 domain-containing protein</fullName>
    </recommendedName>
</protein>
<evidence type="ECO:0008006" key="2">
    <source>
        <dbReference type="Google" id="ProtNLM"/>
    </source>
</evidence>
<organism evidence="1">
    <name type="scientific">marine metagenome</name>
    <dbReference type="NCBI Taxonomy" id="408172"/>
    <lineage>
        <taxon>unclassified sequences</taxon>
        <taxon>metagenomes</taxon>
        <taxon>ecological metagenomes</taxon>
    </lineage>
</organism>
<gene>
    <name evidence="1" type="ORF">METZ01_LOCUS360420</name>
</gene>
<evidence type="ECO:0000313" key="1">
    <source>
        <dbReference type="EMBL" id="SVD07566.1"/>
    </source>
</evidence>